<dbReference type="GO" id="GO:0046914">
    <property type="term" value="F:transition metal ion binding"/>
    <property type="evidence" value="ECO:0007669"/>
    <property type="project" value="InterPro"/>
</dbReference>
<evidence type="ECO:0000313" key="1">
    <source>
        <dbReference type="EMBL" id="GFP23928.1"/>
    </source>
</evidence>
<comment type="caution">
    <text evidence="1">The sequence shown here is derived from an EMBL/GenBank/DDBJ whole genome shotgun (WGS) entry which is preliminary data.</text>
</comment>
<dbReference type="InterPro" id="IPR036485">
    <property type="entry name" value="Glu_synth_asu_C_sf"/>
</dbReference>
<dbReference type="PANTHER" id="PTHR39673:SF5">
    <property type="entry name" value="TUNGSTEN-CONTAINING FORMYLMETHANOFURAN DEHYDROGENASE 2 SUBUNIT C"/>
    <property type="match status" value="1"/>
</dbReference>
<dbReference type="NCBIfam" id="TIGR03122">
    <property type="entry name" value="one_C_dehyd_C"/>
    <property type="match status" value="1"/>
</dbReference>
<name>A0A6V8NUH2_9ACTN</name>
<sequence length="181" mass="19455">MDKVILRLKERSNIPVEAEAICPDLFLTKSQQEIEELALYYGNKGRRLGDFFQVQGERSDNIVIEGEIPNFKKIGQGMSRGNIHIQGDVGMHLGALMKGGRILVEGNVSDWLGAEMEGGSIRVKGNAGHLVGAAYRGSSRGMRGGEIIVEGDGGSEVGELMRRGLIVIGGRAGDFVGAFLI</sequence>
<feature type="non-terminal residue" evidence="1">
    <location>
        <position position="181"/>
    </location>
</feature>
<dbReference type="EMBL" id="BLRW01000255">
    <property type="protein sequence ID" value="GFP23928.1"/>
    <property type="molecule type" value="Genomic_DNA"/>
</dbReference>
<dbReference type="GO" id="GO:0015948">
    <property type="term" value="P:methanogenesis"/>
    <property type="evidence" value="ECO:0007669"/>
    <property type="project" value="InterPro"/>
</dbReference>
<dbReference type="Gene3D" id="2.160.20.60">
    <property type="entry name" value="Glutamate synthase, alpha subunit, C-terminal domain"/>
    <property type="match status" value="1"/>
</dbReference>
<dbReference type="GO" id="GO:0018493">
    <property type="term" value="F:formylmethanofuran dehydrogenase activity"/>
    <property type="evidence" value="ECO:0007669"/>
    <property type="project" value="InterPro"/>
</dbReference>
<gene>
    <name evidence="1" type="ORF">HKBW3S09_01394</name>
</gene>
<accession>A0A6V8NUH2</accession>
<dbReference type="AlphaFoldDB" id="A0A6V8NUH2"/>
<dbReference type="InterPro" id="IPR017550">
    <property type="entry name" value="Formylmethanofuran_DH_suC"/>
</dbReference>
<dbReference type="SUPFAM" id="SSF69336">
    <property type="entry name" value="Alpha subunit of glutamate synthase, C-terminal domain"/>
    <property type="match status" value="1"/>
</dbReference>
<evidence type="ECO:0000313" key="2">
    <source>
        <dbReference type="Proteomes" id="UP000585609"/>
    </source>
</evidence>
<proteinExistence type="predicted"/>
<dbReference type="PANTHER" id="PTHR39673">
    <property type="entry name" value="TUNGSTEN FORMYLMETHANOFURAN DEHYDROGENASE, SUBUNIT C (FWDC)"/>
    <property type="match status" value="1"/>
</dbReference>
<dbReference type="Proteomes" id="UP000585609">
    <property type="component" value="Unassembled WGS sequence"/>
</dbReference>
<reference evidence="1 2" key="1">
    <citation type="journal article" date="2020" name="Front. Microbiol.">
        <title>Single-cell genomics of novel Actinobacteria with the Wood-Ljungdahl pathway discovered in a serpentinizing system.</title>
        <authorList>
            <person name="Merino N."/>
            <person name="Kawai M."/>
            <person name="Boyd E.S."/>
            <person name="Colman D.R."/>
            <person name="McGlynn S.E."/>
            <person name="Nealson K.H."/>
            <person name="Kurokawa K."/>
            <person name="Hongoh Y."/>
        </authorList>
    </citation>
    <scope>NUCLEOTIDE SEQUENCE [LARGE SCALE GENOMIC DNA]</scope>
    <source>
        <strain evidence="1 2">S09_30</strain>
    </source>
</reference>
<organism evidence="1 2">
    <name type="scientific">Candidatus Hakubella thermalkaliphila</name>
    <dbReference type="NCBI Taxonomy" id="2754717"/>
    <lineage>
        <taxon>Bacteria</taxon>
        <taxon>Bacillati</taxon>
        <taxon>Actinomycetota</taxon>
        <taxon>Actinomycetota incertae sedis</taxon>
        <taxon>Candidatus Hakubellales</taxon>
        <taxon>Candidatus Hakubellaceae</taxon>
        <taxon>Candidatus Hakubella</taxon>
    </lineage>
</organism>
<protein>
    <submittedName>
        <fullName evidence="1">Formylmethanofuran dehydrogenase subunit C</fullName>
    </submittedName>
</protein>